<sequence>MREHQMAATNNSCEYPWSWVNLPTSSSTRHLIYHKTVRQLKMKYQLKATE</sequence>
<organism evidence="1 2">
    <name type="scientific">Ambispora gerdemannii</name>
    <dbReference type="NCBI Taxonomy" id="144530"/>
    <lineage>
        <taxon>Eukaryota</taxon>
        <taxon>Fungi</taxon>
        <taxon>Fungi incertae sedis</taxon>
        <taxon>Mucoromycota</taxon>
        <taxon>Glomeromycotina</taxon>
        <taxon>Glomeromycetes</taxon>
        <taxon>Archaeosporales</taxon>
        <taxon>Ambisporaceae</taxon>
        <taxon>Ambispora</taxon>
    </lineage>
</organism>
<name>A0A9N9BQE8_9GLOM</name>
<dbReference type="EMBL" id="CAJVPL010001537">
    <property type="protein sequence ID" value="CAG8576126.1"/>
    <property type="molecule type" value="Genomic_DNA"/>
</dbReference>
<evidence type="ECO:0000313" key="2">
    <source>
        <dbReference type="Proteomes" id="UP000789831"/>
    </source>
</evidence>
<proteinExistence type="predicted"/>
<accession>A0A9N9BQE8</accession>
<dbReference type="Proteomes" id="UP000789831">
    <property type="component" value="Unassembled WGS sequence"/>
</dbReference>
<comment type="caution">
    <text evidence="1">The sequence shown here is derived from an EMBL/GenBank/DDBJ whole genome shotgun (WGS) entry which is preliminary data.</text>
</comment>
<evidence type="ECO:0000313" key="1">
    <source>
        <dbReference type="EMBL" id="CAG8576126.1"/>
    </source>
</evidence>
<gene>
    <name evidence="1" type="ORF">AGERDE_LOCUS7889</name>
</gene>
<keyword evidence="2" id="KW-1185">Reference proteome</keyword>
<reference evidence="1" key="1">
    <citation type="submission" date="2021-06" db="EMBL/GenBank/DDBJ databases">
        <authorList>
            <person name="Kallberg Y."/>
            <person name="Tangrot J."/>
            <person name="Rosling A."/>
        </authorList>
    </citation>
    <scope>NUCLEOTIDE SEQUENCE</scope>
    <source>
        <strain evidence="1">MT106</strain>
    </source>
</reference>
<protein>
    <submittedName>
        <fullName evidence="1">12691_t:CDS:1</fullName>
    </submittedName>
</protein>
<dbReference type="AlphaFoldDB" id="A0A9N9BQE8"/>